<protein>
    <recommendedName>
        <fullName evidence="2">NET domain-containing protein</fullName>
    </recommendedName>
</protein>
<name>A0A6C0DDB5_9ZZZZ</name>
<dbReference type="EMBL" id="MN739598">
    <property type="protein sequence ID" value="QHT14966.1"/>
    <property type="molecule type" value="Genomic_DNA"/>
</dbReference>
<proteinExistence type="predicted"/>
<reference evidence="1" key="1">
    <citation type="journal article" date="2020" name="Nature">
        <title>Giant virus diversity and host interactions through global metagenomics.</title>
        <authorList>
            <person name="Schulz F."/>
            <person name="Roux S."/>
            <person name="Paez-Espino D."/>
            <person name="Jungbluth S."/>
            <person name="Walsh D.A."/>
            <person name="Denef V.J."/>
            <person name="McMahon K.D."/>
            <person name="Konstantinidis K.T."/>
            <person name="Eloe-Fadrosh E.A."/>
            <person name="Kyrpides N.C."/>
            <person name="Woyke T."/>
        </authorList>
    </citation>
    <scope>NUCLEOTIDE SEQUENCE</scope>
    <source>
        <strain evidence="1">GVMAG-M-3300023174-144</strain>
    </source>
</reference>
<evidence type="ECO:0000313" key="1">
    <source>
        <dbReference type="EMBL" id="QHT14966.1"/>
    </source>
</evidence>
<organism evidence="1">
    <name type="scientific">viral metagenome</name>
    <dbReference type="NCBI Taxonomy" id="1070528"/>
    <lineage>
        <taxon>unclassified sequences</taxon>
        <taxon>metagenomes</taxon>
        <taxon>organismal metagenomes</taxon>
    </lineage>
</organism>
<sequence>MTDFFCVEENISESLSGNYMLNPEQPVYNLDSVENDVDDDEEEEPFNGQELNSIREKIESMPKFNQIEVLRILSGYKNITLNENKYGVLINMTDLKKEVIEKLKEYISYVNTQETNLNEFESRIQEYKNIYFVKDNKDKEIKDTSKTNKNKNV</sequence>
<evidence type="ECO:0008006" key="2">
    <source>
        <dbReference type="Google" id="ProtNLM"/>
    </source>
</evidence>
<accession>A0A6C0DDB5</accession>
<dbReference type="AlphaFoldDB" id="A0A6C0DDB5"/>